<evidence type="ECO:0000256" key="1">
    <source>
        <dbReference type="SAM" id="Phobius"/>
    </source>
</evidence>
<keyword evidence="1" id="KW-1133">Transmembrane helix</keyword>
<accession>A0A6J7QVS5</accession>
<evidence type="ECO:0000313" key="2">
    <source>
        <dbReference type="EMBL" id="CAB5021065.1"/>
    </source>
</evidence>
<dbReference type="AlphaFoldDB" id="A0A6J7QVS5"/>
<dbReference type="EMBL" id="CAFBOL010000171">
    <property type="protein sequence ID" value="CAB5021065.1"/>
    <property type="molecule type" value="Genomic_DNA"/>
</dbReference>
<reference evidence="2" key="1">
    <citation type="submission" date="2020-05" db="EMBL/GenBank/DDBJ databases">
        <authorList>
            <person name="Chiriac C."/>
            <person name="Salcher M."/>
            <person name="Ghai R."/>
            <person name="Kavagutti S V."/>
        </authorList>
    </citation>
    <scope>NUCLEOTIDE SEQUENCE</scope>
</reference>
<feature type="transmembrane region" description="Helical" evidence="1">
    <location>
        <begin position="6"/>
        <end position="24"/>
    </location>
</feature>
<name>A0A6J7QVS5_9ZZZZ</name>
<protein>
    <submittedName>
        <fullName evidence="2">Unannotated protein</fullName>
    </submittedName>
</protein>
<sequence length="135" mass="14220">MVVVVRVVVVVVVRVAVVFVVLIVHGDDGMQRRQPAAQHGLEREGVPVDRQLADDGHDLQRVGAGVHQRGHGHIARRTGEAVEPCCRRVSVGVHLHILVTAQAAPNPLSIPTTVTPLAHDACIANSAVTPSSAAP</sequence>
<gene>
    <name evidence="2" type="ORF">UFOPK3931_03359</name>
</gene>
<keyword evidence="1" id="KW-0812">Transmembrane</keyword>
<organism evidence="2">
    <name type="scientific">freshwater metagenome</name>
    <dbReference type="NCBI Taxonomy" id="449393"/>
    <lineage>
        <taxon>unclassified sequences</taxon>
        <taxon>metagenomes</taxon>
        <taxon>ecological metagenomes</taxon>
    </lineage>
</organism>
<proteinExistence type="predicted"/>
<keyword evidence="1" id="KW-0472">Membrane</keyword>